<dbReference type="AlphaFoldDB" id="A0A117NGC3"/>
<organism evidence="2">
    <name type="scientific">Picea glauca</name>
    <name type="common">White spruce</name>
    <name type="synonym">Pinus glauca</name>
    <dbReference type="NCBI Taxonomy" id="3330"/>
    <lineage>
        <taxon>Eukaryota</taxon>
        <taxon>Viridiplantae</taxon>
        <taxon>Streptophyta</taxon>
        <taxon>Embryophyta</taxon>
        <taxon>Tracheophyta</taxon>
        <taxon>Spermatophyta</taxon>
        <taxon>Pinopsida</taxon>
        <taxon>Pinidae</taxon>
        <taxon>Conifers I</taxon>
        <taxon>Pinales</taxon>
        <taxon>Pinaceae</taxon>
        <taxon>Picea</taxon>
    </lineage>
</organism>
<keyword evidence="1" id="KW-0812">Transmembrane</keyword>
<protein>
    <submittedName>
        <fullName evidence="2">Uncharacterized protein</fullName>
    </submittedName>
</protein>
<keyword evidence="2" id="KW-0496">Mitochondrion</keyword>
<geneLocation type="mitochondrion" evidence="2"/>
<keyword evidence="1" id="KW-1133">Transmembrane helix</keyword>
<sequence length="175" mass="20233">MKEVFLAMRVGLVSPFDSTQLILRLAATARRSIIPYNAIYLVRYGDGYLSTYLYTDISIELDLYLRVVPLDRYEAILIHVLLTESNQGCPNKTTTHGYVVQTRHLRQIVSLPRKTRPLIGRKLTSPPNLLEKGTAPWKRRTHQKRITHLVIGIRYTLVVATWLVGMKERIYGDRR</sequence>
<name>A0A117NGC3_PICGL</name>
<feature type="transmembrane region" description="Helical" evidence="1">
    <location>
        <begin position="146"/>
        <end position="165"/>
    </location>
</feature>
<gene>
    <name evidence="2" type="ORF">ABT39_MTgene1667</name>
</gene>
<proteinExistence type="predicted"/>
<reference evidence="2" key="1">
    <citation type="journal article" date="2015" name="Genome Biol. Evol.">
        <title>Organellar Genomes of White Spruce (Picea glauca): Assembly and Annotation.</title>
        <authorList>
            <person name="Jackman S.D."/>
            <person name="Warren R.L."/>
            <person name="Gibb E.A."/>
            <person name="Vandervalk B.P."/>
            <person name="Mohamadi H."/>
            <person name="Chu J."/>
            <person name="Raymond A."/>
            <person name="Pleasance S."/>
            <person name="Coope R."/>
            <person name="Wildung M.R."/>
            <person name="Ritland C.E."/>
            <person name="Bousquet J."/>
            <person name="Jones S.J."/>
            <person name="Bohlmann J."/>
            <person name="Birol I."/>
        </authorList>
    </citation>
    <scope>NUCLEOTIDE SEQUENCE [LARGE SCALE GENOMIC DNA]</scope>
    <source>
        <tissue evidence="2">Flushing bud</tissue>
    </source>
</reference>
<evidence type="ECO:0000313" key="2">
    <source>
        <dbReference type="EMBL" id="KUM46565.1"/>
    </source>
</evidence>
<keyword evidence="1" id="KW-0472">Membrane</keyword>
<dbReference type="EMBL" id="LKAM01000011">
    <property type="protein sequence ID" value="KUM46565.1"/>
    <property type="molecule type" value="Genomic_DNA"/>
</dbReference>
<comment type="caution">
    <text evidence="2">The sequence shown here is derived from an EMBL/GenBank/DDBJ whole genome shotgun (WGS) entry which is preliminary data.</text>
</comment>
<accession>A0A117NGC3</accession>
<evidence type="ECO:0000256" key="1">
    <source>
        <dbReference type="SAM" id="Phobius"/>
    </source>
</evidence>